<evidence type="ECO:0000256" key="1">
    <source>
        <dbReference type="ARBA" id="ARBA00022737"/>
    </source>
</evidence>
<dbReference type="InterPro" id="IPR027417">
    <property type="entry name" value="P-loop_NTPase"/>
</dbReference>
<protein>
    <submittedName>
        <fullName evidence="5">Putative ankyrin repeat protein</fullName>
    </submittedName>
</protein>
<sequence length="1646" mass="184119">MDPLSVIASVAGIISLADTVSGRIITFCKLVKTAEKDIADLGRETRALAGALKSLEILANNLKDIDDWNSDSNMKEYHIHHVTDCKTTLEDLLTLFNKVQGGKTRRVRMAISSGDVQNMRAKIAHHHQNINIALSATSIKMLLDNLSRSKDMDTKVSDVMNEAEAIKEIVIRIQQDESRRKVLESFLKCNPQQNYDTSRRLRYPTTGSWLTQLPLFNTWLSSPGSKIWFKGIPGAGKTVLAASIIEAALGASSDTVSTAFFFCDYKDENTQSAANILSTILYQLALQNEAAYDVLKEFYDQFHTPTSLERTPSISDVQGKLDTVVKLFKSVFLIVDGLDECGRQTNEVVRTLSELAKSSDTLTVAFLSRDEIDVRGYLDQDFIGIEISAKTDDIRTFVTAEIEKRIRNHMLCFTNESMTEDIINGLVEGANGMFRWVTCQLDHLCACTTNQECREALNKLPPTLNETYVRILQRVESKNIPVAQMILHFIAYAEPKLTIRQLSEALAAKEHPGNNALDENIVHENTIVRLCSSLIRKSSDGKRFEFAHASVQEFLESTELFALEPFHISKSRCDQLLAIQCLRFLQAKNFDPGSNPTETTISQLEDTIERWDFYVYAAVKWAVYARCNLSHDQVLELALSLFNPKKTWIFLLWANTWHHNTFINSAEFVETHDESFFLQIGNWITHKDFTPLHLAAAMSLPEICIALMQRKLDPDLKGPLGTALECAVEIPHLIIKSNPGQPHEIHARSFPDLGYVVKTIDCLLKGGANMLAIGESEAAPGSSLVGRTFFMMEQNQVYTLEVVQALLSRGVELTPNDLDWFRNLMKTCDDIATDLLEEPLEPFLVEFLNPMIQNVPKSSLLFQLCSMAWLQAITWGLNFVRRDGVSMDTRISIPTEVVNKSIILAVSESRLEDVKILLNDPRIKPAEITDIEGRTLLHMALRVRLYRKKDHLEIFETLLGAGCNALKTNKDGAQPVHVWDWRDEGRDGCEAVVKRLVALGMTCASQDNAGRNALHLHSGSLAKLAAFVKFGERSDVDLALTTRDIDGYTPIARAIDKGHTLSAEFLLDQVGQCPQALQSRVSLLALAVSKKNTEVFERLLRTESLKSQIQVEGVTYLHHIAADSTVEFAKKLKLLFPGTCETQHEEMLPLSAYLEKCIEEEKCLVRGMMAELCPKLTNMDLGNQIWSHFTTSIIALASEKTKKIQEAIRLTDKKGEDTTECRQRYQNVLSTLERMSRSLIDLGVVRCFEEATGKSAIFPLLDPFDHFEILDKISPISAGMIRDILNGTQYLKELRESVLFISLFHACIRSANILAVNSMLRSGADVHKWYRGFSALHVACKTSVDTDEKKAVFKLLLESADPSRLDEGYQQHYTPLQYLRFPGDKWAIKEVMNKARTARNSVNLGFFSSALCHHVKQRNEDLAIALLENGADPTEMGADELNAIQWASYNGPALFLAEAYKDKYSRWGIPWNGTFTADRRDQPDRINLLHAAALGGSIDCMKFYLSRDSPIDINAPSALGLTPLYHAAQWGRSDAIKYLLGQGANADVRAHDGTTPLDAAIKNGHRQTAEILTHHGHMASAASLYPSAPQPRPLSPADTSSQQGHGSGSGQDRTSPVDLPLRIKRVQSNTVGEDERRTKMMKFTPE</sequence>
<dbReference type="STRING" id="77044.A0A1S8A4T8"/>
<feature type="domain" description="NACHT" evidence="4">
    <location>
        <begin position="225"/>
        <end position="340"/>
    </location>
</feature>
<dbReference type="Pfam" id="PF12796">
    <property type="entry name" value="Ank_2"/>
    <property type="match status" value="1"/>
</dbReference>
<dbReference type="InterPro" id="IPR007111">
    <property type="entry name" value="NACHT_NTPase"/>
</dbReference>
<dbReference type="Proteomes" id="UP000054516">
    <property type="component" value="Unassembled WGS sequence"/>
</dbReference>
<name>A0A1S8A4T8_ROSNE</name>
<organism evidence="5">
    <name type="scientific">Rosellinia necatrix</name>
    <name type="common">White root-rot fungus</name>
    <dbReference type="NCBI Taxonomy" id="77044"/>
    <lineage>
        <taxon>Eukaryota</taxon>
        <taxon>Fungi</taxon>
        <taxon>Dikarya</taxon>
        <taxon>Ascomycota</taxon>
        <taxon>Pezizomycotina</taxon>
        <taxon>Sordariomycetes</taxon>
        <taxon>Xylariomycetidae</taxon>
        <taxon>Xylariales</taxon>
        <taxon>Xylariaceae</taxon>
        <taxon>Rosellinia</taxon>
    </lineage>
</organism>
<dbReference type="PROSITE" id="PS50837">
    <property type="entry name" value="NACHT"/>
    <property type="match status" value="1"/>
</dbReference>
<keyword evidence="2" id="KW-0040">ANK repeat</keyword>
<evidence type="ECO:0000313" key="5">
    <source>
        <dbReference type="EMBL" id="GAW25083.1"/>
    </source>
</evidence>
<evidence type="ECO:0000256" key="3">
    <source>
        <dbReference type="SAM" id="MobiDB-lite"/>
    </source>
</evidence>
<feature type="region of interest" description="Disordered" evidence="3">
    <location>
        <begin position="1583"/>
        <end position="1646"/>
    </location>
</feature>
<evidence type="ECO:0000259" key="4">
    <source>
        <dbReference type="PROSITE" id="PS50837"/>
    </source>
</evidence>
<accession>A0A1S8A4T8</accession>
<dbReference type="InterPro" id="IPR036770">
    <property type="entry name" value="Ankyrin_rpt-contain_sf"/>
</dbReference>
<proteinExistence type="predicted"/>
<dbReference type="Gene3D" id="3.40.50.300">
    <property type="entry name" value="P-loop containing nucleotide triphosphate hydrolases"/>
    <property type="match status" value="1"/>
</dbReference>
<feature type="repeat" description="ANK" evidence="2">
    <location>
        <begin position="1552"/>
        <end position="1576"/>
    </location>
</feature>
<dbReference type="OrthoDB" id="194358at2759"/>
<keyword evidence="6" id="KW-1185">Reference proteome</keyword>
<dbReference type="SMART" id="SM00248">
    <property type="entry name" value="ANK"/>
    <property type="match status" value="10"/>
</dbReference>
<dbReference type="InterPro" id="IPR002110">
    <property type="entry name" value="Ankyrin_rpt"/>
</dbReference>
<dbReference type="PROSITE" id="PS50088">
    <property type="entry name" value="ANK_REPEAT"/>
    <property type="match status" value="2"/>
</dbReference>
<dbReference type="InterPro" id="IPR056884">
    <property type="entry name" value="NPHP3-like_N"/>
</dbReference>
<dbReference type="Pfam" id="PF24883">
    <property type="entry name" value="NPHP3_N"/>
    <property type="match status" value="1"/>
</dbReference>
<evidence type="ECO:0000256" key="2">
    <source>
        <dbReference type="PROSITE-ProRule" id="PRU00023"/>
    </source>
</evidence>
<dbReference type="SUPFAM" id="SSF48403">
    <property type="entry name" value="Ankyrin repeat"/>
    <property type="match status" value="2"/>
</dbReference>
<reference evidence="5" key="1">
    <citation type="submission" date="2016-03" db="EMBL/GenBank/DDBJ databases">
        <title>Draft genome sequence of Rosellinia necatrix.</title>
        <authorList>
            <person name="Kanematsu S."/>
        </authorList>
    </citation>
    <scope>NUCLEOTIDE SEQUENCE [LARGE SCALE GENOMIC DNA]</scope>
    <source>
        <strain evidence="5">W97</strain>
    </source>
</reference>
<dbReference type="PANTHER" id="PTHR10039:SF16">
    <property type="entry name" value="GPI INOSITOL-DEACYLASE"/>
    <property type="match status" value="1"/>
</dbReference>
<dbReference type="OMA" id="SYLTRWW"/>
<dbReference type="SUPFAM" id="SSF52540">
    <property type="entry name" value="P-loop containing nucleoside triphosphate hydrolases"/>
    <property type="match status" value="1"/>
</dbReference>
<dbReference type="PROSITE" id="PS50297">
    <property type="entry name" value="ANK_REP_REGION"/>
    <property type="match status" value="2"/>
</dbReference>
<keyword evidence="1" id="KW-0677">Repeat</keyword>
<evidence type="ECO:0000313" key="6">
    <source>
        <dbReference type="Proteomes" id="UP000054516"/>
    </source>
</evidence>
<dbReference type="PANTHER" id="PTHR10039">
    <property type="entry name" value="AMELOGENIN"/>
    <property type="match status" value="1"/>
</dbReference>
<feature type="repeat" description="ANK" evidence="2">
    <location>
        <begin position="1519"/>
        <end position="1551"/>
    </location>
</feature>
<dbReference type="Gene3D" id="1.25.40.20">
    <property type="entry name" value="Ankyrin repeat-containing domain"/>
    <property type="match status" value="4"/>
</dbReference>
<dbReference type="EMBL" id="DF977446">
    <property type="protein sequence ID" value="GAW25083.1"/>
    <property type="molecule type" value="Genomic_DNA"/>
</dbReference>
<gene>
    <name evidence="5" type="ORF">SAMD00023353_0103560</name>
</gene>